<dbReference type="EMBL" id="JAATJH010000001">
    <property type="protein sequence ID" value="NJC25264.1"/>
    <property type="molecule type" value="Genomic_DNA"/>
</dbReference>
<reference evidence="2 3" key="1">
    <citation type="submission" date="2020-03" db="EMBL/GenBank/DDBJ databases">
        <title>Genomic Encyclopedia of Type Strains, Phase IV (KMG-IV): sequencing the most valuable type-strain genomes for metagenomic binning, comparative biology and taxonomic classification.</title>
        <authorList>
            <person name="Goeker M."/>
        </authorList>
    </citation>
    <scope>NUCLEOTIDE SEQUENCE [LARGE SCALE GENOMIC DNA]</scope>
    <source>
        <strain evidence="2 3">DSM 105096</strain>
    </source>
</reference>
<feature type="transmembrane region" description="Helical" evidence="1">
    <location>
        <begin position="20"/>
        <end position="41"/>
    </location>
</feature>
<organism evidence="2 3">
    <name type="scientific">Neolewinella antarctica</name>
    <dbReference type="NCBI Taxonomy" id="442734"/>
    <lineage>
        <taxon>Bacteria</taxon>
        <taxon>Pseudomonadati</taxon>
        <taxon>Bacteroidota</taxon>
        <taxon>Saprospiria</taxon>
        <taxon>Saprospirales</taxon>
        <taxon>Lewinellaceae</taxon>
        <taxon>Neolewinella</taxon>
    </lineage>
</organism>
<comment type="caution">
    <text evidence="2">The sequence shown here is derived from an EMBL/GenBank/DDBJ whole genome shotgun (WGS) entry which is preliminary data.</text>
</comment>
<keyword evidence="3" id="KW-1185">Reference proteome</keyword>
<keyword evidence="1" id="KW-0472">Membrane</keyword>
<dbReference type="Pfam" id="PF07784">
    <property type="entry name" value="DUF1622"/>
    <property type="match status" value="1"/>
</dbReference>
<dbReference type="PANTHER" id="PTHR38468">
    <property type="entry name" value="SLL0939 PROTEIN"/>
    <property type="match status" value="1"/>
</dbReference>
<evidence type="ECO:0000313" key="3">
    <source>
        <dbReference type="Proteomes" id="UP000770785"/>
    </source>
</evidence>
<name>A0ABX0X8I2_9BACT</name>
<dbReference type="PANTHER" id="PTHR38468:SF1">
    <property type="entry name" value="SLL0939 PROTEIN"/>
    <property type="match status" value="1"/>
</dbReference>
<protein>
    <submittedName>
        <fullName evidence="2">Membrane protein</fullName>
    </submittedName>
</protein>
<keyword evidence="1" id="KW-1133">Transmembrane helix</keyword>
<dbReference type="Proteomes" id="UP000770785">
    <property type="component" value="Unassembled WGS sequence"/>
</dbReference>
<sequence>MEETLFGSSETFVYRAADWLKLVVEVAGVLIIGWGVIISLARYGGQLFLGHNDNNIPLRLSLARYLVVALEFQLAADILGTAIAPDWDSIGKLGAIAVIRTVLNYFLTKEMEKEIELQDNGSKDKIAEQLGGPDASP</sequence>
<accession>A0ABX0X8I2</accession>
<gene>
    <name evidence="2" type="ORF">GGR27_000745</name>
</gene>
<dbReference type="RefSeq" id="WP_168036026.1">
    <property type="nucleotide sequence ID" value="NZ_JAATJH010000001.1"/>
</dbReference>
<keyword evidence="1" id="KW-0812">Transmembrane</keyword>
<evidence type="ECO:0000256" key="1">
    <source>
        <dbReference type="SAM" id="Phobius"/>
    </source>
</evidence>
<dbReference type="InterPro" id="IPR012427">
    <property type="entry name" value="DUF1622"/>
</dbReference>
<proteinExistence type="predicted"/>
<evidence type="ECO:0000313" key="2">
    <source>
        <dbReference type="EMBL" id="NJC25264.1"/>
    </source>
</evidence>